<accession>D5VR40</accession>
<dbReference type="OrthoDB" id="65038at2157"/>
<dbReference type="RefSeq" id="WP_013099789.1">
    <property type="nucleotide sequence ID" value="NC_014122.1"/>
</dbReference>
<proteinExistence type="predicted"/>
<dbReference type="Proteomes" id="UP000002061">
    <property type="component" value="Chromosome"/>
</dbReference>
<organism evidence="1 2">
    <name type="scientific">Methanocaldococcus infernus (strain DSM 11812 / JCM 15783 / ME)</name>
    <dbReference type="NCBI Taxonomy" id="573063"/>
    <lineage>
        <taxon>Archaea</taxon>
        <taxon>Methanobacteriati</taxon>
        <taxon>Methanobacteriota</taxon>
        <taxon>Methanomada group</taxon>
        <taxon>Methanococci</taxon>
        <taxon>Methanococcales</taxon>
        <taxon>Methanocaldococcaceae</taxon>
        <taxon>Methanocaldococcus</taxon>
    </lineage>
</organism>
<reference evidence="1" key="1">
    <citation type="submission" date="2010-04" db="EMBL/GenBank/DDBJ databases">
        <title>Complete sequence of Methanocaldococcus infernus ME.</title>
        <authorList>
            <consortium name="US DOE Joint Genome Institute"/>
            <person name="Lucas S."/>
            <person name="Copeland A."/>
            <person name="Lapidus A."/>
            <person name="Cheng J.-F."/>
            <person name="Bruce D."/>
            <person name="Goodwin L."/>
            <person name="Pitluck S."/>
            <person name="Munk A.C."/>
            <person name="Detter J.C."/>
            <person name="Han C."/>
            <person name="Tapia R."/>
            <person name="Land M."/>
            <person name="Hauser L."/>
            <person name="Kyrpides N."/>
            <person name="Mikhailova N."/>
            <person name="Sieprawska-Lupa M."/>
            <person name="Whitman W.B."/>
            <person name="Woyke T."/>
        </authorList>
    </citation>
    <scope>NUCLEOTIDE SEQUENCE [LARGE SCALE GENOMIC DNA]</scope>
    <source>
        <strain evidence="1">ME</strain>
    </source>
</reference>
<name>D5VR40_METIM</name>
<evidence type="ECO:0000313" key="2">
    <source>
        <dbReference type="Proteomes" id="UP000002061"/>
    </source>
</evidence>
<dbReference type="AlphaFoldDB" id="D5VR40"/>
<dbReference type="HOGENOM" id="CLU_1821029_0_0_2"/>
<dbReference type="GeneID" id="9131377"/>
<sequence>MYIINQSNKRLGVFYEDNYFVYDMKGKEGEDKIRMNFESSALLKILLDKGILEAEKINMDFKKYGVKRDKIVDIGTVFGADGRISIGVLPADENRVACVLVGFHKEDKDISIVLRPKKAAVFSTLILKYLLDNIEKEVKK</sequence>
<gene>
    <name evidence="1" type="ordered locus">Metin_0373</name>
</gene>
<keyword evidence="2" id="KW-1185">Reference proteome</keyword>
<dbReference type="STRING" id="573063.Metin_0373"/>
<dbReference type="EMBL" id="CP002009">
    <property type="protein sequence ID" value="ADG13043.1"/>
    <property type="molecule type" value="Genomic_DNA"/>
</dbReference>
<dbReference type="KEGG" id="mif:Metin_0373"/>
<dbReference type="eggNOG" id="arCOG05032">
    <property type="taxonomic scope" value="Archaea"/>
</dbReference>
<evidence type="ECO:0000313" key="1">
    <source>
        <dbReference type="EMBL" id="ADG13043.1"/>
    </source>
</evidence>
<protein>
    <submittedName>
        <fullName evidence="1">Uncharacterized protein</fullName>
    </submittedName>
</protein>